<dbReference type="InterPro" id="IPR003607">
    <property type="entry name" value="HD/PDEase_dom"/>
</dbReference>
<dbReference type="AlphaFoldDB" id="A0AAJ6LLU9"/>
<evidence type="ECO:0000259" key="6">
    <source>
        <dbReference type="PROSITE" id="PS51831"/>
    </source>
</evidence>
<reference evidence="7" key="1">
    <citation type="submission" date="2022-04" db="EMBL/GenBank/DDBJ databases">
        <title>Co-occurrence of mcr-9 and blaNDM-1 in multidrug-resistant Enterobacter kobei strain isolated from an infant with urinary infection.</title>
        <authorList>
            <person name="Zeng H."/>
        </authorList>
    </citation>
    <scope>NUCLEOTIDE SEQUENCE</scope>
    <source>
        <strain evidence="7">EC1382</strain>
    </source>
</reference>
<keyword evidence="2" id="KW-0963">Cytoplasm</keyword>
<dbReference type="Proteomes" id="UP001228563">
    <property type="component" value="Chromosome"/>
</dbReference>
<accession>A0AAJ6LLU9</accession>
<dbReference type="SUPFAM" id="SSF53335">
    <property type="entry name" value="S-adenosyl-L-methionine-dependent methyltransferases"/>
    <property type="match status" value="1"/>
</dbReference>
<evidence type="ECO:0000256" key="3">
    <source>
        <dbReference type="ARBA" id="ARBA00022603"/>
    </source>
</evidence>
<proteinExistence type="predicted"/>
<keyword evidence="4" id="KW-0808">Transferase</keyword>
<keyword evidence="3" id="KW-0489">Methyltransferase</keyword>
<dbReference type="NCBIfam" id="TIGR01353">
    <property type="entry name" value="dGTP_triPase"/>
    <property type="match status" value="1"/>
</dbReference>
<dbReference type="GO" id="GO:0005737">
    <property type="term" value="C:cytoplasm"/>
    <property type="evidence" value="ECO:0007669"/>
    <property type="project" value="UniProtKB-SubCell"/>
</dbReference>
<dbReference type="Gene3D" id="1.10.3210.10">
    <property type="entry name" value="Hypothetical protein af1432"/>
    <property type="match status" value="1"/>
</dbReference>
<evidence type="ECO:0000256" key="4">
    <source>
        <dbReference type="ARBA" id="ARBA00022679"/>
    </source>
</evidence>
<protein>
    <submittedName>
        <fullName evidence="7">DNTP triphosphohydrolase</fullName>
    </submittedName>
</protein>
<dbReference type="Pfam" id="PF01966">
    <property type="entry name" value="HD"/>
    <property type="match status" value="1"/>
</dbReference>
<dbReference type="PANTHER" id="PTHR35795:SF1">
    <property type="entry name" value="BIS(5'-NUCLEOSYL)-TETRAPHOSPHATASE, SYMMETRICAL"/>
    <property type="match status" value="1"/>
</dbReference>
<name>A0AAJ6LLU9_9ENTR</name>
<dbReference type="RefSeq" id="WP_232933317.1">
    <property type="nucleotide sequence ID" value="NZ_CP083862.1"/>
</dbReference>
<dbReference type="InterPro" id="IPR029063">
    <property type="entry name" value="SAM-dependent_MTases_sf"/>
</dbReference>
<dbReference type="InterPro" id="IPR006674">
    <property type="entry name" value="HD_domain"/>
</dbReference>
<dbReference type="Pfam" id="PF10237">
    <property type="entry name" value="N6-adenineMlase"/>
    <property type="match status" value="1"/>
</dbReference>
<dbReference type="GO" id="GO:0032259">
    <property type="term" value="P:methylation"/>
    <property type="evidence" value="ECO:0007669"/>
    <property type="project" value="UniProtKB-KW"/>
</dbReference>
<dbReference type="CDD" id="cd00077">
    <property type="entry name" value="HDc"/>
    <property type="match status" value="1"/>
</dbReference>
<evidence type="ECO:0000256" key="1">
    <source>
        <dbReference type="ARBA" id="ARBA00004496"/>
    </source>
</evidence>
<evidence type="ECO:0000256" key="2">
    <source>
        <dbReference type="ARBA" id="ARBA00022490"/>
    </source>
</evidence>
<dbReference type="PANTHER" id="PTHR35795">
    <property type="entry name" value="SLR1885 PROTEIN"/>
    <property type="match status" value="1"/>
</dbReference>
<gene>
    <name evidence="7" type="primary">dgt</name>
    <name evidence="7" type="ORF">M2B19_02485</name>
</gene>
<dbReference type="Gene3D" id="3.40.50.150">
    <property type="entry name" value="Vaccinia Virus protein VP39"/>
    <property type="match status" value="1"/>
</dbReference>
<organism evidence="7 8">
    <name type="scientific">Enterobacter kobei</name>
    <dbReference type="NCBI Taxonomy" id="208224"/>
    <lineage>
        <taxon>Bacteria</taxon>
        <taxon>Pseudomonadati</taxon>
        <taxon>Pseudomonadota</taxon>
        <taxon>Gammaproteobacteria</taxon>
        <taxon>Enterobacterales</taxon>
        <taxon>Enterobacteriaceae</taxon>
        <taxon>Enterobacter</taxon>
        <taxon>Enterobacter cloacae complex</taxon>
    </lineage>
</organism>
<dbReference type="GO" id="GO:0008168">
    <property type="term" value="F:methyltransferase activity"/>
    <property type="evidence" value="ECO:0007669"/>
    <property type="project" value="UniProtKB-KW"/>
</dbReference>
<keyword evidence="5" id="KW-0378">Hydrolase</keyword>
<dbReference type="SUPFAM" id="SSF109604">
    <property type="entry name" value="HD-domain/PDEase-like"/>
    <property type="match status" value="1"/>
</dbReference>
<dbReference type="CDD" id="cd02440">
    <property type="entry name" value="AdoMet_MTases"/>
    <property type="match status" value="1"/>
</dbReference>
<evidence type="ECO:0000256" key="5">
    <source>
        <dbReference type="ARBA" id="ARBA00022801"/>
    </source>
</evidence>
<dbReference type="EMBL" id="CP096849">
    <property type="protein sequence ID" value="WMT66469.1"/>
    <property type="molecule type" value="Genomic_DNA"/>
</dbReference>
<dbReference type="InterPro" id="IPR006261">
    <property type="entry name" value="dGTPase"/>
</dbReference>
<dbReference type="GO" id="GO:0016793">
    <property type="term" value="F:triphosphoric monoester hydrolase activity"/>
    <property type="evidence" value="ECO:0007669"/>
    <property type="project" value="InterPro"/>
</dbReference>
<dbReference type="InterPro" id="IPR041370">
    <property type="entry name" value="Mlase_EEF1AKMT1/ZCCHC4"/>
</dbReference>
<feature type="domain" description="HD" evidence="6">
    <location>
        <begin position="477"/>
        <end position="624"/>
    </location>
</feature>
<comment type="subcellular location">
    <subcellularLocation>
        <location evidence="1">Cytoplasm</location>
    </subcellularLocation>
</comment>
<dbReference type="SMART" id="SM00471">
    <property type="entry name" value="HDc"/>
    <property type="match status" value="1"/>
</dbReference>
<evidence type="ECO:0000313" key="8">
    <source>
        <dbReference type="Proteomes" id="UP001228563"/>
    </source>
</evidence>
<evidence type="ECO:0000313" key="7">
    <source>
        <dbReference type="EMBL" id="WMT66469.1"/>
    </source>
</evidence>
<sequence length="842" mass="97011">MTTRTHQEQVWETNLRIKIKNLLKRGFKKFDEILPLCDGAQPKDAFRIFNELKDTNFGTSTNSLDYKSKFFFKLPAANPKFFQWWYTLESQELMTTRILDIHNDHDIACIGTPTLAATISSYNKEVTLLDIDEDVVSLFNKVFKGISNAEVHDVNVGNIGLHRKKYDCITIDPPWYPSEFKKFISRAIELSKDGATIYCSIPQNLTRPGIGEERAELISSLQKCGHDILYIEPGVMKYIVPYFEEEALKNSGIETKNQPWRSSDLLVIKVNGTKTLSFESEVINKVRSFSRVGNNHVFRVFIEENNVESRFPIRRVDGFSKSISNRDNVEKVNLWTSEKQGFQVDDIVFFNEVIQLWSDGNNIDETVKIIGEKNNDKANINSIKQIIEQLEEYTGFWAMTPESSVRRTSEEIKKKNDALSSEWAAKASEREHGSRSDGFRIEFQRDRDRIIWSNGFRKLADKTQLFPIEEDEHLRQRLAHSIEVMQLASTIGAAFGLDKNLIEAGSLAHDIGHTPFGHAGEHAIDQMFRKLGFEGGFNHYEHGVDVVRFLEGSYQYSVIESHNGLNLTPEVCDCILKHTYCHNGDGPSQENIWKHTKHQKYLKCGGYSHLEGQAVRAADKISYLLSDIEDGIKLGAIQLHDLLGSRLFHRAPIDFRMRSGENLYGKFIEQRGSIIKLLMEDIILESTKRISKLKSRADVFNAGHYCIFHSEQIDNDMGEIWGKIQVNKLHMDPRVLSANMKASKMVSELLLLFTLFPEHINTQFRMEHERLNSTEYLKYYRDQHKTIEIPYDLLKFLPLDMMIGFHPGNTKYIDVYQLILAKDYVASLTDKKLKRVYNELLD</sequence>
<dbReference type="PROSITE" id="PS51831">
    <property type="entry name" value="HD"/>
    <property type="match status" value="1"/>
</dbReference>
<dbReference type="InterPro" id="IPR051094">
    <property type="entry name" value="Diverse_Catalytic_Enzymes"/>
</dbReference>